<evidence type="ECO:0000313" key="10">
    <source>
        <dbReference type="Proteomes" id="UP000651057"/>
    </source>
</evidence>
<dbReference type="Gene3D" id="3.80.20.20">
    <property type="entry name" value="Receptor L-domain"/>
    <property type="match status" value="2"/>
</dbReference>
<dbReference type="EMBL" id="JAERQJ010000011">
    <property type="protein sequence ID" value="MBL0685684.1"/>
    <property type="molecule type" value="Genomic_DNA"/>
</dbReference>
<dbReference type="PANTHER" id="PTHR42535:SF2">
    <property type="entry name" value="CHROMOSOME UNDETERMINED SCAFFOLD_146, WHOLE GENOME SHOTGUN SEQUENCE"/>
    <property type="match status" value="1"/>
</dbReference>
<dbReference type="InterPro" id="IPR006558">
    <property type="entry name" value="LamG-like"/>
</dbReference>
<dbReference type="Pfam" id="PF01030">
    <property type="entry name" value="Recep_L_domain"/>
    <property type="match status" value="1"/>
</dbReference>
<dbReference type="Pfam" id="PF22544">
    <property type="entry name" value="HYDIN_VesB_CFA65-like_Ig"/>
    <property type="match status" value="2"/>
</dbReference>
<keyword evidence="4" id="KW-0732">Signal</keyword>
<dbReference type="InterPro" id="IPR013783">
    <property type="entry name" value="Ig-like_fold"/>
</dbReference>
<evidence type="ECO:0000256" key="2">
    <source>
        <dbReference type="ARBA" id="ARBA00004496"/>
    </source>
</evidence>
<dbReference type="InterPro" id="IPR013320">
    <property type="entry name" value="ConA-like_dom_sf"/>
</dbReference>
<evidence type="ECO:0000313" key="9">
    <source>
        <dbReference type="EMBL" id="MBL0685684.1"/>
    </source>
</evidence>
<dbReference type="Gene3D" id="2.60.40.10">
    <property type="entry name" value="Immunoglobulins"/>
    <property type="match status" value="9"/>
</dbReference>
<protein>
    <submittedName>
        <fullName evidence="9">DUF5011 domain-containing protein</fullName>
    </submittedName>
</protein>
<evidence type="ECO:0000256" key="7">
    <source>
        <dbReference type="ARBA" id="ARBA00023273"/>
    </source>
</evidence>
<keyword evidence="5" id="KW-0969">Cilium</keyword>
<dbReference type="PANTHER" id="PTHR42535">
    <property type="entry name" value="OOKINETE PROTEIN, PUTATIVE-RELATED"/>
    <property type="match status" value="1"/>
</dbReference>
<comment type="subcellular location">
    <subcellularLocation>
        <location evidence="1">Cell projection</location>
        <location evidence="1">Cilium</location>
    </subcellularLocation>
    <subcellularLocation>
        <location evidence="2">Cytoplasm</location>
    </subcellularLocation>
</comment>
<keyword evidence="6" id="KW-1015">Disulfide bond</keyword>
<dbReference type="SUPFAM" id="SSF49899">
    <property type="entry name" value="Concanavalin A-like lectins/glucanases"/>
    <property type="match status" value="3"/>
</dbReference>
<dbReference type="GO" id="GO:0005737">
    <property type="term" value="C:cytoplasm"/>
    <property type="evidence" value="ECO:0007669"/>
    <property type="project" value="UniProtKB-SubCell"/>
</dbReference>
<dbReference type="RefSeq" id="WP_201924015.1">
    <property type="nucleotide sequence ID" value="NZ_BAABAX010000026.1"/>
</dbReference>
<sequence length="2253" mass="238937">MKKLLLLFFVVFYVIGFTSYELSAKTSLKPSKELFTPQISVTGPDMMTVIANGDTTPDMFDGTMYLELGTGNSLMTPFSIQNNGASDLNISNITITGANASDFVLNDMWPVTVLSGTSEFIEISFAPQSAGIKNAIVTITSDDPTNGTYTFAIQGTAFEGATGLHFDGVDDNITFNNGNYSLSDDFTIEFWIKPEISGTDEHFILDNMSSNSGYSLRISSMSELSFTFFTASGIQNLDTPSIVNDQWQHVAIVYNGSRYSIFINGMLDNSLALSEAIVDNSSNNLTLGTVSGGGPLYYKGAIDELRVWDVALSTCRISDQSGCQLTGSEDDLIAYYNFNNGEVNGNNFPEYSILDPNHRITSGIPPQGTLNNFGLSGTTSNWIDATANGVSGACNAYTEAIIAIASNNNAINNGDTTVSINNSTSFGNVIFGQAEPADYTISNTGNITLDISNITIDGASDFTIIESPTDVAAGASGNLRILFTPSSIGTKNATVRISNNDCDDATFEFAIEGTGYTPATGISLDGTDDHISINHNNAFNTSTFTIEGYFKTSSTSQDNPIVSKYDATEDNGYSVYLTDTGRLRLYFKSSNLTSFRNSDISGLNDGNWHYFSLVYGNQVSTLYVDGVLDSDYSVSTITNAPTNSENVFIGYSDYSNTYFSGELDDIRFWNRLLCSDEILAQQGCELAGNESGLVAYYKLNQGNVAADNTSETTVDDTSSNNLDGTLTNFGLTGNTSNWINTTANGISGNCSIAIPEINVQGNGNDILNGDTTPETSDNTDAGSINVGSTKEMSFFVRNTDGSAALNIDGVILTGDTADFTITQNPHNNPIPATESASLRIEFAPTSGGTKTATVIIDSDDCDEPSYSFTIQGTAIPPGTGLDFDGANDLVTIPHNISQNNLNFSVDFWIKTTDGLGGVINKFTPDGNNGWRINLDGGRIEFYYYASASNYITRLLSPATKVDDGEWHHVAVTLDSGNARCYIDGTIARTTGWVGTATATTTTADIQLGYAVGDTPSGDTGGYFNGQLDELRIWTKTLSAFEVSELNGCTADMSQSNLIASYNFNEGISGADNSGLTTLADGSGNSYNGTLTNFALNGATSNWIDASSNNISGSCDCVVAGGVTLTTQAEVDSYIATLGTCGVIEGNVTINGTITDVSGFSNVNTISGNLYLEGNIVDDLSGFASLTTIGGNFTLKDMTNTTSIASFSNVTSLGGNLTVDNLDLLTEITILDQITTIPNIEITDNALLTTITLNQLQTMTGSFRITFNSSLSTLSIDQLTQVNGEFRVSNIGSGLTSISLPLLESSGNFRIADATGLISIDAPEILNLTGACNIGGCANLTTVNFPKLTSIGNNLSIDNSPSLNSITATVLSTISGAALFHDMAVTDLSFLSGVTSIGGNLSLTDMTALNTVQGMDNLTTLGGFNISDCDLVPNLEGFPKLAITSINSLNIAENELLTTFDNSFLASLTSIGTLGISFNGNLVEIDALQNVASLTGTNSTIRNNNSLQSINLYGLRNVGSNLIIRDQDLGITNLCGLYDYVTTGDGATTLSFQGSNQTAWDSVQDITDNCETPIITLIGDNPQTIELGDGYTELGASTSDSSTVIIDASDFTDAVGSYTITYNAVGLLGNNAVEVTRTVNVVDTTAPVITLTGDNPQTIELGDGYTELGATTDDGTNVTIDATAFMDVLGSYTIRYNATDASNNVAAEVTRTVNVVNTTAPVITLIGDNPQVIELGDGYTELGANTDDGTAVVIDDSDFVDALGSYTIRYNATDASNNVAAEVTRTVNVVDTTAPVITLTGENPQTIELGDGYTELGATIDDGSSIIIDTSDFVDAVGSYTIRYNATDASNNAAVEVTRTVNVVDTTAPVITLTGDNPQTIELGNGYTELGATTDDGTTVTIDTSVFIDALGSYTIRYNATDASNNVAAEVTRTVNVVNNVPPIITLLGDNPQTIVLGDGYTELGATTDDGSEVIIDTSDFVDALGTYSITYNSTDASNNVAVEVIRTVHVVSSCPIFDLPADNFLVEAYSETCEDKDNGNIFVRATEEQNYIATINNNTYDFGTDLFVQDLAPGTYQLCIAIDGYSDCEQCFEVAIEEAPVLEGKTILNTDTKSNEIYVEIDEGTAPYTVMINDKMVATYDTNSFYVEVQHGDTLDVFSSQACEGKLSTKVTLFDQITVSPNPTRSNIVITIPETVLKTLPVEIYNTLGIKVSSNTYSITEGKVVLPMETLPSGVYFISLNDGSSKTFRIVKQ</sequence>
<dbReference type="SMART" id="SM00282">
    <property type="entry name" value="LamG"/>
    <property type="match status" value="3"/>
</dbReference>
<proteinExistence type="predicted"/>
<dbReference type="InterPro" id="IPR000494">
    <property type="entry name" value="Rcpt_L-dom"/>
</dbReference>
<dbReference type="InterPro" id="IPR001791">
    <property type="entry name" value="Laminin_G"/>
</dbReference>
<dbReference type="InterPro" id="IPR053879">
    <property type="entry name" value="HYDIN_VesB_CFA65-like_Ig"/>
</dbReference>
<name>A0A937A7J1_9FLAO</name>
<evidence type="ECO:0000256" key="1">
    <source>
        <dbReference type="ARBA" id="ARBA00004138"/>
    </source>
</evidence>
<dbReference type="NCBIfam" id="TIGR04183">
    <property type="entry name" value="Por_Secre_tail"/>
    <property type="match status" value="1"/>
</dbReference>
<organism evidence="9 10">
    <name type="scientific">Aquimarina mytili</name>
    <dbReference type="NCBI Taxonomy" id="874423"/>
    <lineage>
        <taxon>Bacteria</taxon>
        <taxon>Pseudomonadati</taxon>
        <taxon>Bacteroidota</taxon>
        <taxon>Flavobacteriia</taxon>
        <taxon>Flavobacteriales</taxon>
        <taxon>Flavobacteriaceae</taxon>
        <taxon>Aquimarina</taxon>
    </lineage>
</organism>
<dbReference type="Pfam" id="PF18962">
    <property type="entry name" value="Por_Secre_tail"/>
    <property type="match status" value="1"/>
</dbReference>
<gene>
    <name evidence="9" type="ORF">JJQ60_19285</name>
</gene>
<evidence type="ECO:0000256" key="5">
    <source>
        <dbReference type="ARBA" id="ARBA00023069"/>
    </source>
</evidence>
<dbReference type="InterPro" id="IPR036941">
    <property type="entry name" value="Rcpt_L-dom_sf"/>
</dbReference>
<dbReference type="Pfam" id="PF16403">
    <property type="entry name" value="Bact_surface_Ig-like"/>
    <property type="match status" value="6"/>
</dbReference>
<dbReference type="PROSITE" id="PS50025">
    <property type="entry name" value="LAM_G_DOMAIN"/>
    <property type="match status" value="2"/>
</dbReference>
<dbReference type="GO" id="GO:0005975">
    <property type="term" value="P:carbohydrate metabolic process"/>
    <property type="evidence" value="ECO:0007669"/>
    <property type="project" value="UniProtKB-ARBA"/>
</dbReference>
<accession>A0A937A7J1</accession>
<keyword evidence="3" id="KW-0963">Cytoplasm</keyword>
<feature type="domain" description="Laminin G" evidence="8">
    <location>
        <begin position="520"/>
        <end position="684"/>
    </location>
</feature>
<feature type="domain" description="Laminin G" evidence="8">
    <location>
        <begin position="880"/>
        <end position="1048"/>
    </location>
</feature>
<dbReference type="Pfam" id="PF13385">
    <property type="entry name" value="Laminin_G_3"/>
    <property type="match status" value="3"/>
</dbReference>
<evidence type="ECO:0000256" key="6">
    <source>
        <dbReference type="ARBA" id="ARBA00023157"/>
    </source>
</evidence>
<dbReference type="CDD" id="cd00110">
    <property type="entry name" value="LamG"/>
    <property type="match status" value="1"/>
</dbReference>
<dbReference type="Gene3D" id="2.60.120.200">
    <property type="match status" value="3"/>
</dbReference>
<evidence type="ECO:0000256" key="4">
    <source>
        <dbReference type="ARBA" id="ARBA00022729"/>
    </source>
</evidence>
<dbReference type="GO" id="GO:0004553">
    <property type="term" value="F:hydrolase activity, hydrolyzing O-glycosyl compounds"/>
    <property type="evidence" value="ECO:0007669"/>
    <property type="project" value="UniProtKB-ARBA"/>
</dbReference>
<dbReference type="SMART" id="SM00560">
    <property type="entry name" value="LamGL"/>
    <property type="match status" value="3"/>
</dbReference>
<comment type="caution">
    <text evidence="9">The sequence shown here is derived from an EMBL/GenBank/DDBJ whole genome shotgun (WGS) entry which is preliminary data.</text>
</comment>
<keyword evidence="7" id="KW-0966">Cell projection</keyword>
<dbReference type="InterPro" id="IPR032179">
    <property type="entry name" value="Cry22Aa_Ig-like"/>
</dbReference>
<dbReference type="Proteomes" id="UP000651057">
    <property type="component" value="Unassembled WGS sequence"/>
</dbReference>
<keyword evidence="10" id="KW-1185">Reference proteome</keyword>
<evidence type="ECO:0000256" key="3">
    <source>
        <dbReference type="ARBA" id="ARBA00022490"/>
    </source>
</evidence>
<dbReference type="SUPFAM" id="SSF52058">
    <property type="entry name" value="L domain-like"/>
    <property type="match status" value="3"/>
</dbReference>
<dbReference type="InterPro" id="IPR026444">
    <property type="entry name" value="Secre_tail"/>
</dbReference>
<evidence type="ECO:0000259" key="8">
    <source>
        <dbReference type="PROSITE" id="PS50025"/>
    </source>
</evidence>
<dbReference type="NCBIfam" id="NF012200">
    <property type="entry name" value="choice_anch_D"/>
    <property type="match status" value="3"/>
</dbReference>
<reference evidence="9" key="1">
    <citation type="submission" date="2021-01" db="EMBL/GenBank/DDBJ databases">
        <authorList>
            <person name="Zhong Y.L."/>
        </authorList>
    </citation>
    <scope>NUCLEOTIDE SEQUENCE</scope>
    <source>
        <strain evidence="9">KCTC 23302</strain>
    </source>
</reference>